<dbReference type="InterPro" id="IPR033764">
    <property type="entry name" value="Sdr_B"/>
</dbReference>
<feature type="domain" description="SD-repeat containing protein B" evidence="7">
    <location>
        <begin position="179"/>
        <end position="285"/>
    </location>
</feature>
<feature type="signal peptide" evidence="6">
    <location>
        <begin position="1"/>
        <end position="23"/>
    </location>
</feature>
<name>A0ABX8G913_EXIAC</name>
<keyword evidence="5" id="KW-1133">Transmembrane helix</keyword>
<evidence type="ECO:0000256" key="1">
    <source>
        <dbReference type="ARBA" id="ARBA00004613"/>
    </source>
</evidence>
<keyword evidence="5" id="KW-0472">Membrane</keyword>
<dbReference type="Pfam" id="PF17210">
    <property type="entry name" value="SdrD_B"/>
    <property type="match status" value="1"/>
</dbReference>
<keyword evidence="2" id="KW-0964">Secreted</keyword>
<feature type="region of interest" description="Disordered" evidence="4">
    <location>
        <begin position="100"/>
        <end position="179"/>
    </location>
</feature>
<reference evidence="8 9" key="1">
    <citation type="submission" date="2021-05" db="EMBL/GenBank/DDBJ databases">
        <title>Biocontrol using Exiguobacterium acetylicum SI17 against litchi downy blight caused by Peronophythora litchii.</title>
        <authorList>
            <person name="Zheng L."/>
        </authorList>
    </citation>
    <scope>NUCLEOTIDE SEQUENCE [LARGE SCALE GENOMIC DNA]</scope>
    <source>
        <strain evidence="8 9">SI17</strain>
    </source>
</reference>
<evidence type="ECO:0000313" key="8">
    <source>
        <dbReference type="EMBL" id="QWB29763.1"/>
    </source>
</evidence>
<keyword evidence="3 6" id="KW-0732">Signal</keyword>
<evidence type="ECO:0000256" key="4">
    <source>
        <dbReference type="SAM" id="MobiDB-lite"/>
    </source>
</evidence>
<evidence type="ECO:0000256" key="6">
    <source>
        <dbReference type="SAM" id="SignalP"/>
    </source>
</evidence>
<feature type="transmembrane region" description="Helical" evidence="5">
    <location>
        <begin position="498"/>
        <end position="516"/>
    </location>
</feature>
<dbReference type="Proteomes" id="UP000679498">
    <property type="component" value="Chromosome"/>
</dbReference>
<feature type="compositionally biased region" description="Low complexity" evidence="4">
    <location>
        <begin position="456"/>
        <end position="474"/>
    </location>
</feature>
<evidence type="ECO:0000256" key="2">
    <source>
        <dbReference type="ARBA" id="ARBA00022525"/>
    </source>
</evidence>
<dbReference type="GeneID" id="88812883"/>
<dbReference type="InterPro" id="IPR013783">
    <property type="entry name" value="Ig-like_fold"/>
</dbReference>
<accession>A0ABX8G913</accession>
<dbReference type="EMBL" id="CP075897">
    <property type="protein sequence ID" value="QWB29763.1"/>
    <property type="molecule type" value="Genomic_DNA"/>
</dbReference>
<gene>
    <name evidence="8" type="ORF">KKI46_14395</name>
</gene>
<evidence type="ECO:0000256" key="3">
    <source>
        <dbReference type="ARBA" id="ARBA00022729"/>
    </source>
</evidence>
<feature type="compositionally biased region" description="Low complexity" evidence="4">
    <location>
        <begin position="164"/>
        <end position="177"/>
    </location>
</feature>
<feature type="region of interest" description="Disordered" evidence="4">
    <location>
        <begin position="456"/>
        <end position="494"/>
    </location>
</feature>
<feature type="compositionally biased region" description="Acidic residues" evidence="4">
    <location>
        <begin position="130"/>
        <end position="146"/>
    </location>
</feature>
<keyword evidence="5" id="KW-0812">Transmembrane</keyword>
<dbReference type="Gene3D" id="2.60.40.10">
    <property type="entry name" value="Immunoglobulins"/>
    <property type="match status" value="1"/>
</dbReference>
<dbReference type="SUPFAM" id="SSF117074">
    <property type="entry name" value="Hypothetical protein PA1324"/>
    <property type="match status" value="1"/>
</dbReference>
<proteinExistence type="predicted"/>
<evidence type="ECO:0000256" key="5">
    <source>
        <dbReference type="SAM" id="Phobius"/>
    </source>
</evidence>
<comment type="subcellular location">
    <subcellularLocation>
        <location evidence="1">Secreted</location>
    </subcellularLocation>
</comment>
<evidence type="ECO:0000259" key="7">
    <source>
        <dbReference type="Pfam" id="PF17210"/>
    </source>
</evidence>
<feature type="chain" id="PRO_5046366363" evidence="6">
    <location>
        <begin position="24"/>
        <end position="520"/>
    </location>
</feature>
<sequence>MKKLGLLMMALVVAFGLKLPVYAETVEWDVTGTGTGPYTLTFEGTGIVDITSETALVFEDGVTGEDVNIEETPVVTFTAETAPVVKVVSADGQRTILVEFGKVVTPEEPTTEEPTPETPVTEEPVKEDPATDEPVTEEPTPEEPVTEEPVKEEPTTDEPETGDDATPTPVEAPTTATIEGTIWFDENEDGIRQEKETRLDDVVVYLMDRNEDVIDEAYTKNGLYSFKDLKPGTYEVEVDGYDMGYYFYSEQNVGDDRTIDSDVDEDFGMKKVRLVAGQKEVIDAGIYGDEELDGMFEHWLAVVNFFDANGNQQPDFDEGTVPATYTVTDAITGKDVYQEKIAKDDLMMLQLDPGTYTIKTEVAAGYTVKAMHHLDMDDLMMDMDEEMYEDYESFAQQAKAMKLMASDEEAISPEEQEMIDELLKYFERKSPEAGVTIEEGSLGTILLAEIAKAKPVAKPTPTPTSTETSVQTVESAEKQSKPTTATGTLPQAGEDKPFPYAATGAGLAIVGLWLLVRRGA</sequence>
<dbReference type="RefSeq" id="WP_047390359.1">
    <property type="nucleotide sequence ID" value="NZ_CP075897.1"/>
</dbReference>
<keyword evidence="9" id="KW-1185">Reference proteome</keyword>
<protein>
    <submittedName>
        <fullName evidence="8">Cell wall anchor protein</fullName>
    </submittedName>
</protein>
<evidence type="ECO:0000313" key="9">
    <source>
        <dbReference type="Proteomes" id="UP000679498"/>
    </source>
</evidence>
<organism evidence="8 9">
    <name type="scientific">Exiguobacterium acetylicum</name>
    <name type="common">Brevibacterium acetylicum</name>
    <dbReference type="NCBI Taxonomy" id="41170"/>
    <lineage>
        <taxon>Bacteria</taxon>
        <taxon>Bacillati</taxon>
        <taxon>Bacillota</taxon>
        <taxon>Bacilli</taxon>
        <taxon>Bacillales</taxon>
        <taxon>Bacillales Family XII. Incertae Sedis</taxon>
        <taxon>Exiguobacterium</taxon>
    </lineage>
</organism>